<feature type="compositionally biased region" description="Basic and acidic residues" evidence="1">
    <location>
        <begin position="655"/>
        <end position="670"/>
    </location>
</feature>
<evidence type="ECO:0000256" key="1">
    <source>
        <dbReference type="SAM" id="MobiDB-lite"/>
    </source>
</evidence>
<feature type="region of interest" description="Disordered" evidence="1">
    <location>
        <begin position="300"/>
        <end position="338"/>
    </location>
</feature>
<reference evidence="2" key="1">
    <citation type="submission" date="2018-01" db="EMBL/GenBank/DDBJ databases">
        <authorList>
            <person name="Mao J.F."/>
        </authorList>
    </citation>
    <scope>NUCLEOTIDE SEQUENCE</scope>
    <source>
        <strain evidence="2">Huo1</strain>
        <tissue evidence="2">Leaf</tissue>
    </source>
</reference>
<organism evidence="2">
    <name type="scientific">Salvia splendens</name>
    <name type="common">Scarlet sage</name>
    <dbReference type="NCBI Taxonomy" id="180675"/>
    <lineage>
        <taxon>Eukaryota</taxon>
        <taxon>Viridiplantae</taxon>
        <taxon>Streptophyta</taxon>
        <taxon>Embryophyta</taxon>
        <taxon>Tracheophyta</taxon>
        <taxon>Spermatophyta</taxon>
        <taxon>Magnoliopsida</taxon>
        <taxon>eudicotyledons</taxon>
        <taxon>Gunneridae</taxon>
        <taxon>Pentapetalae</taxon>
        <taxon>asterids</taxon>
        <taxon>lamiids</taxon>
        <taxon>Lamiales</taxon>
        <taxon>Lamiaceae</taxon>
        <taxon>Nepetoideae</taxon>
        <taxon>Mentheae</taxon>
        <taxon>Salviinae</taxon>
        <taxon>Salvia</taxon>
        <taxon>Salvia subgen. Calosphace</taxon>
        <taxon>core Calosphace</taxon>
    </lineage>
</organism>
<evidence type="ECO:0000313" key="3">
    <source>
        <dbReference type="Proteomes" id="UP000298416"/>
    </source>
</evidence>
<dbReference type="PANTHER" id="PTHR33737:SF2">
    <property type="entry name" value="OS12G0102700 PROTEIN"/>
    <property type="match status" value="1"/>
</dbReference>
<sequence>MNKYYASNSTRFTVEITACLHFENQFAEFKLCIPGRDLEIALLLLPTIPESTLHFMNNLLAYQFRSVNAPQEVGQTCARIPKIDSQSAPRRVRPPPASYSACLFIHYLFFHLADALENAPCSISKERSCSKDNINVNKSGTSSLCLEPQQMKKRKKGGKCNLRKSLAWDRAFSIEEGVLDPLELSAISGASCRAGLPFISEGTPISSGQDENLRKYKENYQSSPMLDFSSSNHTTSTSLALQKLSTNSGIKLRPANASVEKTTSKESKLPKVPGLKPSLSPACTTIRSTIPRGSHVKHNRITQPDLSIQRDAEPKSSPKICNDTHNASRADIPQSANHSDGNLDFSSFNRNLSINTSLVTIGKAYSSAPKTTPSNLTQIGPENSCESQRYDSATFSQNAQNNAKILHPLQNQTMRPSALRMPSPSLSFFSQLMQPKPSVFRNLPSRDTESYFNSSRNPGSLRLQGNLSITTKSHDAVSDSIISRSKGISRSESTTAAHVCDSDLVKPNVEGPLKKTMPVKGSHGDAESRKIGIEVPSQNGSCEQAILNNAIDDCRVKGESCGIEWRNAELGSKQNSAILESQTSSAVDEQYDKKNILAILHNAQMDSDSTQYTDRFYDRMQNIPAMQSDCREISKIDSHEAHLEKTNPLINSLGENERTDSNSSSEKEIAGEQMDVSQQVIYCRGSVKALEWGETVNGSPANPAAELHMPNSVFASTVEDCKNYAKFKHEIGNDSSQPCESPQVQHFYQTDIESKQIGKLDIRDRLLAEKQQCLQNSKQEENVDELLHVVSDRKDGSKIVDTEIPLSLSLDNRQRDDLGKETAIAQPLRMVDCENLSHCLHQDTQSIESNDIPLPQNTTQLSPEDTGIKTEKVPCLQVSYANNELITTISLKNCESEIGNLSGTKDPWTLLVQSSESDMLDNCGFQPSECLALAGDEFVAENLVYTDDCMKAEHLPDVCSAVNAVESVEDSITGQNVILKRVSRNSTPAKESPLKLEACDDENETGGGMADAKEAPFSHTNKVEVSEDASSSLSYLRPKWDHDTVETTLLTENKHGDGLEEKKNLLLVIPPNAIPFSDEWLAAMEAAGEDILTRKSGAVQNSPPDKSLPEPSPWSPVKRKNNQIGPFECTKKITEASDSLPHDKVSQKFKFLIASVATDLET</sequence>
<dbReference type="PANTHER" id="PTHR33737">
    <property type="entry name" value="OS05G0121800 PROTEIN"/>
    <property type="match status" value="1"/>
</dbReference>
<feature type="region of interest" description="Disordered" evidence="1">
    <location>
        <begin position="252"/>
        <end position="282"/>
    </location>
</feature>
<comment type="caution">
    <text evidence="2">The sequence shown here is derived from an EMBL/GenBank/DDBJ whole genome shotgun (WGS) entry which is preliminary data.</text>
</comment>
<evidence type="ECO:0000313" key="2">
    <source>
        <dbReference type="EMBL" id="KAG6415087.1"/>
    </source>
</evidence>
<gene>
    <name evidence="2" type="ORF">SASPL_122489</name>
</gene>
<dbReference type="EMBL" id="PNBA02000008">
    <property type="protein sequence ID" value="KAG6415087.1"/>
    <property type="molecule type" value="Genomic_DNA"/>
</dbReference>
<feature type="region of interest" description="Disordered" evidence="1">
    <location>
        <begin position="1096"/>
        <end position="1122"/>
    </location>
</feature>
<dbReference type="PROSITE" id="PS50231">
    <property type="entry name" value="RICIN_B_LECTIN"/>
    <property type="match status" value="1"/>
</dbReference>
<reference evidence="2" key="2">
    <citation type="submission" date="2020-08" db="EMBL/GenBank/DDBJ databases">
        <title>Plant Genome Project.</title>
        <authorList>
            <person name="Zhang R.-G."/>
        </authorList>
    </citation>
    <scope>NUCLEOTIDE SEQUENCE</scope>
    <source>
        <strain evidence="2">Huo1</strain>
        <tissue evidence="2">Leaf</tissue>
    </source>
</reference>
<dbReference type="InterPro" id="IPR045882">
    <property type="entry name" value="GPT1/2"/>
</dbReference>
<feature type="region of interest" description="Disordered" evidence="1">
    <location>
        <begin position="652"/>
        <end position="671"/>
    </location>
</feature>
<name>A0A8X8XLP5_SALSN</name>
<accession>A0A8X8XLP5</accession>
<dbReference type="Proteomes" id="UP000298416">
    <property type="component" value="Unassembled WGS sequence"/>
</dbReference>
<keyword evidence="3" id="KW-1185">Reference proteome</keyword>
<proteinExistence type="predicted"/>
<protein>
    <submittedName>
        <fullName evidence="2">Uncharacterized protein</fullName>
    </submittedName>
</protein>
<dbReference type="GO" id="GO:0008017">
    <property type="term" value="F:microtubule binding"/>
    <property type="evidence" value="ECO:0007669"/>
    <property type="project" value="InterPro"/>
</dbReference>
<dbReference type="AlphaFoldDB" id="A0A8X8XLP5"/>